<dbReference type="EMBL" id="KC662249">
    <property type="protein sequence ID" value="AGM15695.1"/>
    <property type="molecule type" value="Genomic_DNA"/>
</dbReference>
<organism evidence="1 2">
    <name type="scientific">Phaeocystis globosa virus PgV-16T</name>
    <dbReference type="NCBI Taxonomy" id="3071227"/>
    <lineage>
        <taxon>Viruses</taxon>
        <taxon>Varidnaviria</taxon>
        <taxon>Bamfordvirae</taxon>
        <taxon>Nucleocytoviricota</taxon>
        <taxon>Megaviricetes</taxon>
        <taxon>Imitervirales</taxon>
        <taxon>Mesomimiviridae</taxon>
        <taxon>Tethysvirus</taxon>
        <taxon>Tethysvirus hollandense</taxon>
    </lineage>
</organism>
<reference evidence="1 2" key="1">
    <citation type="journal article" date="2013" name="Proc. Natl. Acad. Sci. U.S.A.">
        <title>Genome of Phaeocystis globosa virus PgV-16T highlights the common ancestry of the largest known DNA viruses infecting eukaryotes.</title>
        <authorList>
            <person name="Santini S."/>
            <person name="Jeudy S."/>
            <person name="Bartoli J."/>
            <person name="Poirot O."/>
            <person name="Lescot M."/>
            <person name="Abergel C."/>
            <person name="Barbe V."/>
            <person name="Wommack K.E."/>
            <person name="Noordeloos A.A."/>
            <person name="Brussaard C.P."/>
            <person name="Claverie J.M."/>
        </authorList>
    </citation>
    <scope>NUCLEOTIDE SEQUENCE [LARGE SCALE GENOMIC DNA]</scope>
    <source>
        <strain evidence="1 2">16T</strain>
    </source>
</reference>
<evidence type="ECO:0000313" key="2">
    <source>
        <dbReference type="Proteomes" id="UP000204225"/>
    </source>
</evidence>
<proteinExistence type="predicted"/>
<name>A0AC59EXP6_9VIRU</name>
<keyword evidence="2" id="KW-1185">Reference proteome</keyword>
<gene>
    <name evidence="1" type="ORF">PGCG_00391</name>
</gene>
<evidence type="ECO:0000313" key="1">
    <source>
        <dbReference type="EMBL" id="AGM15695.1"/>
    </source>
</evidence>
<accession>A0AC59EXP6</accession>
<sequence length="74" mass="8497">MKKLYKKTTVYVVRRDKNDKLQDSSPCQNCLETIIDLKVKRLVFSSVDNTFVSCVPKDLIINHVSSGNRHLSKT</sequence>
<dbReference type="Proteomes" id="UP000204225">
    <property type="component" value="Segment"/>
</dbReference>
<protein>
    <submittedName>
        <fullName evidence="1">Uncharacterized protein</fullName>
    </submittedName>
</protein>